<organism evidence="1 2">
    <name type="scientific">Malaciobacter mytili LMG 24559</name>
    <dbReference type="NCBI Taxonomy" id="1032238"/>
    <lineage>
        <taxon>Bacteria</taxon>
        <taxon>Pseudomonadati</taxon>
        <taxon>Campylobacterota</taxon>
        <taxon>Epsilonproteobacteria</taxon>
        <taxon>Campylobacterales</taxon>
        <taxon>Arcobacteraceae</taxon>
        <taxon>Malaciobacter</taxon>
    </lineage>
</organism>
<accession>A0AAX2AHS8</accession>
<dbReference type="SUPFAM" id="SSF53146">
    <property type="entry name" value="Nitrogenase accessory factor-like"/>
    <property type="match status" value="1"/>
</dbReference>
<proteinExistence type="predicted"/>
<evidence type="ECO:0000313" key="2">
    <source>
        <dbReference type="Proteomes" id="UP000290092"/>
    </source>
</evidence>
<dbReference type="EMBL" id="NXID01000013">
    <property type="protein sequence ID" value="RXK16190.1"/>
    <property type="molecule type" value="Genomic_DNA"/>
</dbReference>
<dbReference type="Gene3D" id="3.30.420.130">
    <property type="entry name" value="Dinitrogenase iron-molybdenum cofactor biosynthesis domain"/>
    <property type="match status" value="1"/>
</dbReference>
<reference evidence="1 2" key="1">
    <citation type="submission" date="2017-09" db="EMBL/GenBank/DDBJ databases">
        <title>Genomics of the genus Arcobacter.</title>
        <authorList>
            <person name="Perez-Cataluna A."/>
            <person name="Figueras M.J."/>
            <person name="Salas-Masso N."/>
        </authorList>
    </citation>
    <scope>NUCLEOTIDE SEQUENCE [LARGE SCALE GENOMIC DNA]</scope>
    <source>
        <strain evidence="1 2">CECT 7386</strain>
    </source>
</reference>
<dbReference type="AlphaFoldDB" id="A0AAX2AHS8"/>
<comment type="caution">
    <text evidence="1">The sequence shown here is derived from an EMBL/GenBank/DDBJ whole genome shotgun (WGS) entry which is preliminary data.</text>
</comment>
<evidence type="ECO:0008006" key="3">
    <source>
        <dbReference type="Google" id="ProtNLM"/>
    </source>
</evidence>
<name>A0AAX2AHS8_9BACT</name>
<gene>
    <name evidence="1" type="ORF">CP985_04890</name>
</gene>
<dbReference type="InterPro" id="IPR036105">
    <property type="entry name" value="DiNase_FeMo-co_biosyn_sf"/>
</dbReference>
<protein>
    <recommendedName>
        <fullName evidence="3">Dinitrogenase iron-molybdenum cofactor biosynthesis domain-containing protein</fullName>
    </recommendedName>
</protein>
<sequence length="108" mass="12379">MRIVFPTVENLSYMSQVASNINEASYFTILNLTGQTISSVEMLDKKRTSKDLVKEFKKNNFNVIVVSQTEGLPIEELKKNGVSIFVEENRKKVLSLYSDFVQDKLKKI</sequence>
<evidence type="ECO:0000313" key="1">
    <source>
        <dbReference type="EMBL" id="RXK16190.1"/>
    </source>
</evidence>
<dbReference type="RefSeq" id="WP_114842454.1">
    <property type="nucleotide sequence ID" value="NZ_CP031219.1"/>
</dbReference>
<dbReference type="KEGG" id="amyt:AMYT_2073"/>
<dbReference type="Proteomes" id="UP000290092">
    <property type="component" value="Unassembled WGS sequence"/>
</dbReference>
<keyword evidence="2" id="KW-1185">Reference proteome</keyword>